<keyword evidence="3" id="KW-1185">Reference proteome</keyword>
<dbReference type="AlphaFoldDB" id="A0A3T0ECA2"/>
<keyword evidence="1" id="KW-1133">Transmembrane helix</keyword>
<gene>
    <name evidence="2" type="ORF">X907_2407</name>
</gene>
<organism evidence="2 3">
    <name type="scientific">Glycocaulis alkaliphilus</name>
    <dbReference type="NCBI Taxonomy" id="1434191"/>
    <lineage>
        <taxon>Bacteria</taxon>
        <taxon>Pseudomonadati</taxon>
        <taxon>Pseudomonadota</taxon>
        <taxon>Alphaproteobacteria</taxon>
        <taxon>Maricaulales</taxon>
        <taxon>Maricaulaceae</taxon>
        <taxon>Glycocaulis</taxon>
    </lineage>
</organism>
<dbReference type="EMBL" id="CP018911">
    <property type="protein sequence ID" value="AZU04922.1"/>
    <property type="molecule type" value="Genomic_DNA"/>
</dbReference>
<name>A0A3T0ECA2_9PROT</name>
<accession>A0A3T0ECA2</accession>
<dbReference type="KEGG" id="gak:X907_2407"/>
<sequence>MSHFWVGDGVALSDFAVSLLIPFAGVALFIFSFFLEKLLARF</sequence>
<feature type="transmembrane region" description="Helical" evidence="1">
    <location>
        <begin position="15"/>
        <end position="35"/>
    </location>
</feature>
<keyword evidence="1" id="KW-0472">Membrane</keyword>
<reference evidence="2 3" key="1">
    <citation type="submission" date="2016-12" db="EMBL/GenBank/DDBJ databases">
        <title>The genome of dimorphic prosthecate Glycocaulis alkaliphilus 6b-8t, isolated from crude oil dictates its adaptability in petroleum environments.</title>
        <authorList>
            <person name="Wu X.-L."/>
            <person name="Geng S."/>
        </authorList>
    </citation>
    <scope>NUCLEOTIDE SEQUENCE [LARGE SCALE GENOMIC DNA]</scope>
    <source>
        <strain evidence="2 3">6B-8</strain>
    </source>
</reference>
<dbReference type="Proteomes" id="UP000286954">
    <property type="component" value="Chromosome"/>
</dbReference>
<protein>
    <submittedName>
        <fullName evidence="2">Uncharacterized protein</fullName>
    </submittedName>
</protein>
<keyword evidence="1" id="KW-0812">Transmembrane</keyword>
<evidence type="ECO:0000313" key="3">
    <source>
        <dbReference type="Proteomes" id="UP000286954"/>
    </source>
</evidence>
<proteinExistence type="predicted"/>
<evidence type="ECO:0000313" key="2">
    <source>
        <dbReference type="EMBL" id="AZU04922.1"/>
    </source>
</evidence>
<evidence type="ECO:0000256" key="1">
    <source>
        <dbReference type="SAM" id="Phobius"/>
    </source>
</evidence>